<organism evidence="9 10">
    <name type="scientific">Methylomonas koyamae</name>
    <dbReference type="NCBI Taxonomy" id="702114"/>
    <lineage>
        <taxon>Bacteria</taxon>
        <taxon>Pseudomonadati</taxon>
        <taxon>Pseudomonadota</taxon>
        <taxon>Gammaproteobacteria</taxon>
        <taxon>Methylococcales</taxon>
        <taxon>Methylococcaceae</taxon>
        <taxon>Methylomonas</taxon>
    </lineage>
</organism>
<feature type="compositionally biased region" description="Basic residues" evidence="6">
    <location>
        <begin position="744"/>
        <end position="753"/>
    </location>
</feature>
<dbReference type="SMART" id="SM00849">
    <property type="entry name" value="Lactamase_B"/>
    <property type="match status" value="1"/>
</dbReference>
<sequence>MIGYSLAFFAGIVAVQQFSRLPNSLECFGIVALGLLACVRRHYAVLSMLLGLAWACAFGAWRLAQQLPDRYQNTEVEIEGYIASLPQVQEQRIGFDFVVTAAADGVPQKIRLSWYSPESLPAAGQSWRLRVKLRKPHGRFNPGSFDYEAWLFSNRIGATGYVKNKPPPQRIAGTASLGRYLALCRGLIADKIAAALPDSPQLGVLQALTIGTQNAVSQSQWQVFRITGVVHLIVISGSHIGLVAGWVYLAMRRLWAWSGVLGMSPPRAAAAVAWLSALFYAALAGFSPPTARAVVMLGVVLAAIAWQRNPAPGQVLVWALLAVVIADPLAVLSAGFWLSFAAVALLLYVSAGRLTRPGYWRELAAAQWASLLGLAPLLVLFFQQVSLIAPLANWLAVPLIGLAVVPLALLAVAMLLVWPALASLLFQVADTLLQVLWWLLERLAGLPLAQLSLPPPTGYALPLAAIGVLLALAPRGFPGRYLSPLLLIPLCFPPVAKPKPGEFWLTLLDVGQGLAAVVQTAEHVLLFDTGAKYSEFNDMGESVVLPYLRWRGISRVDALVVSHGDNDHAGGADSVLAELPVAALLSSAAEWAARKDGSYCRAGREWVWDGVRFRMLAPPQPAFDKENDNSCVVQVLAAGQSALLTGDIEQAAERWLVAAYGGELSSRLLLAPHHGSKTSSTQLFLDAVKPDWVLIPAGYANRFGFPHSQVVQRYRRIPAEVMNTAEHGAIEVFGNGQPPLSERQRRRRYWHAD</sequence>
<evidence type="ECO:0000313" key="9">
    <source>
        <dbReference type="EMBL" id="OAI12318.1"/>
    </source>
</evidence>
<dbReference type="InterPro" id="IPR052159">
    <property type="entry name" value="Competence_DNA_uptake"/>
</dbReference>
<dbReference type="OrthoDB" id="9761531at2"/>
<feature type="transmembrane region" description="Helical" evidence="7">
    <location>
        <begin position="43"/>
        <end position="64"/>
    </location>
</feature>
<evidence type="ECO:0000256" key="5">
    <source>
        <dbReference type="ARBA" id="ARBA00023136"/>
    </source>
</evidence>
<dbReference type="AlphaFoldDB" id="A0A177N2W4"/>
<comment type="caution">
    <text evidence="9">The sequence shown here is derived from an EMBL/GenBank/DDBJ whole genome shotgun (WGS) entry which is preliminary data.</text>
</comment>
<dbReference type="EMBL" id="LUUJ01000110">
    <property type="protein sequence ID" value="OAI12318.1"/>
    <property type="molecule type" value="Genomic_DNA"/>
</dbReference>
<feature type="domain" description="Metallo-beta-lactamase" evidence="8">
    <location>
        <begin position="512"/>
        <end position="699"/>
    </location>
</feature>
<evidence type="ECO:0000256" key="1">
    <source>
        <dbReference type="ARBA" id="ARBA00004651"/>
    </source>
</evidence>
<evidence type="ECO:0000256" key="2">
    <source>
        <dbReference type="ARBA" id="ARBA00022475"/>
    </source>
</evidence>
<evidence type="ECO:0000313" key="10">
    <source>
        <dbReference type="Proteomes" id="UP000077857"/>
    </source>
</evidence>
<evidence type="ECO:0000256" key="3">
    <source>
        <dbReference type="ARBA" id="ARBA00022692"/>
    </source>
</evidence>
<keyword evidence="4 7" id="KW-1133">Transmembrane helix</keyword>
<evidence type="ECO:0000256" key="7">
    <source>
        <dbReference type="SAM" id="Phobius"/>
    </source>
</evidence>
<feature type="transmembrane region" description="Helical" evidence="7">
    <location>
        <begin position="268"/>
        <end position="286"/>
    </location>
</feature>
<reference evidence="9 10" key="1">
    <citation type="submission" date="2016-03" db="EMBL/GenBank/DDBJ databases">
        <authorList>
            <person name="Ploux O."/>
        </authorList>
    </citation>
    <scope>NUCLEOTIDE SEQUENCE [LARGE SCALE GENOMIC DNA]</scope>
    <source>
        <strain evidence="9 10">R-45378</strain>
    </source>
</reference>
<feature type="transmembrane region" description="Helical" evidence="7">
    <location>
        <begin position="395"/>
        <end position="417"/>
    </location>
</feature>
<dbReference type="InterPro" id="IPR004477">
    <property type="entry name" value="ComEC_N"/>
</dbReference>
<feature type="transmembrane region" description="Helical" evidence="7">
    <location>
        <begin position="315"/>
        <end position="348"/>
    </location>
</feature>
<dbReference type="GO" id="GO:0005886">
    <property type="term" value="C:plasma membrane"/>
    <property type="evidence" value="ECO:0007669"/>
    <property type="project" value="UniProtKB-SubCell"/>
</dbReference>
<dbReference type="PANTHER" id="PTHR30619:SF1">
    <property type="entry name" value="RECOMBINATION PROTEIN 2"/>
    <property type="match status" value="1"/>
</dbReference>
<dbReference type="NCBIfam" id="TIGR00361">
    <property type="entry name" value="ComEC_Rec2"/>
    <property type="match status" value="1"/>
</dbReference>
<evidence type="ECO:0000259" key="8">
    <source>
        <dbReference type="SMART" id="SM00849"/>
    </source>
</evidence>
<dbReference type="SUPFAM" id="SSF56281">
    <property type="entry name" value="Metallo-hydrolase/oxidoreductase"/>
    <property type="match status" value="1"/>
</dbReference>
<dbReference type="Proteomes" id="UP000077857">
    <property type="component" value="Unassembled WGS sequence"/>
</dbReference>
<accession>A0A177N2W4</accession>
<name>A0A177N2W4_9GAMM</name>
<feature type="region of interest" description="Disordered" evidence="6">
    <location>
        <begin position="733"/>
        <end position="753"/>
    </location>
</feature>
<feature type="transmembrane region" description="Helical" evidence="7">
    <location>
        <begin position="229"/>
        <end position="248"/>
    </location>
</feature>
<gene>
    <name evidence="9" type="ORF">A1507_02165</name>
</gene>
<dbReference type="InterPro" id="IPR004797">
    <property type="entry name" value="Competence_ComEC/Rec2"/>
</dbReference>
<keyword evidence="3 7" id="KW-0812">Transmembrane</keyword>
<keyword evidence="2" id="KW-1003">Cell membrane</keyword>
<dbReference type="InterPro" id="IPR036866">
    <property type="entry name" value="RibonucZ/Hydroxyglut_hydro"/>
</dbReference>
<dbReference type="InterPro" id="IPR025405">
    <property type="entry name" value="DUF4131"/>
</dbReference>
<dbReference type="GO" id="GO:0030420">
    <property type="term" value="P:establishment of competence for transformation"/>
    <property type="evidence" value="ECO:0007669"/>
    <property type="project" value="InterPro"/>
</dbReference>
<dbReference type="Gene3D" id="3.60.15.10">
    <property type="entry name" value="Ribonuclease Z/Hydroxyacylglutathione hydrolase-like"/>
    <property type="match status" value="1"/>
</dbReference>
<dbReference type="InterPro" id="IPR035681">
    <property type="entry name" value="ComA-like_MBL"/>
</dbReference>
<dbReference type="InterPro" id="IPR001279">
    <property type="entry name" value="Metallo-B-lactamas"/>
</dbReference>
<dbReference type="PANTHER" id="PTHR30619">
    <property type="entry name" value="DNA INTERNALIZATION/COMPETENCE PROTEIN COMEC/REC2"/>
    <property type="match status" value="1"/>
</dbReference>
<dbReference type="Pfam" id="PF13567">
    <property type="entry name" value="DUF4131"/>
    <property type="match status" value="1"/>
</dbReference>
<dbReference type="Pfam" id="PF00753">
    <property type="entry name" value="Lactamase_B"/>
    <property type="match status" value="1"/>
</dbReference>
<feature type="transmembrane region" description="Helical" evidence="7">
    <location>
        <begin position="368"/>
        <end position="389"/>
    </location>
</feature>
<evidence type="ECO:0000256" key="6">
    <source>
        <dbReference type="SAM" id="MobiDB-lite"/>
    </source>
</evidence>
<comment type="subcellular location">
    <subcellularLocation>
        <location evidence="1">Cell membrane</location>
        <topology evidence="1">Multi-pass membrane protein</topology>
    </subcellularLocation>
</comment>
<evidence type="ECO:0000256" key="4">
    <source>
        <dbReference type="ARBA" id="ARBA00022989"/>
    </source>
</evidence>
<protein>
    <submittedName>
        <fullName evidence="9">Competence protein ComEC</fullName>
    </submittedName>
</protein>
<keyword evidence="5 7" id="KW-0472">Membrane</keyword>
<dbReference type="NCBIfam" id="TIGR00360">
    <property type="entry name" value="ComEC_N-term"/>
    <property type="match status" value="1"/>
</dbReference>
<dbReference type="RefSeq" id="WP_064041889.1">
    <property type="nucleotide sequence ID" value="NZ_LUUJ01000110.1"/>
</dbReference>
<dbReference type="Pfam" id="PF03772">
    <property type="entry name" value="Competence"/>
    <property type="match status" value="1"/>
</dbReference>
<proteinExistence type="predicted"/>
<dbReference type="CDD" id="cd07731">
    <property type="entry name" value="ComA-like_MBL-fold"/>
    <property type="match status" value="1"/>
</dbReference>